<accession>A0A9X2S6B3</accession>
<dbReference type="EMBL" id="JANJZL010000001">
    <property type="protein sequence ID" value="MCR2042841.1"/>
    <property type="molecule type" value="Genomic_DNA"/>
</dbReference>
<evidence type="ECO:0000313" key="1">
    <source>
        <dbReference type="EMBL" id="MCR2042841.1"/>
    </source>
</evidence>
<dbReference type="RefSeq" id="WP_147524987.1">
    <property type="nucleotide sequence ID" value="NZ_CABKTM010000043.1"/>
</dbReference>
<dbReference type="Proteomes" id="UP001142078">
    <property type="component" value="Unassembled WGS sequence"/>
</dbReference>
<gene>
    <name evidence="1" type="ORF">NSA23_01795</name>
</gene>
<evidence type="ECO:0008006" key="3">
    <source>
        <dbReference type="Google" id="ProtNLM"/>
    </source>
</evidence>
<dbReference type="AlphaFoldDB" id="A0A9X2S6B3"/>
<evidence type="ECO:0000313" key="2">
    <source>
        <dbReference type="Proteomes" id="UP001142078"/>
    </source>
</evidence>
<comment type="caution">
    <text evidence="1">The sequence shown here is derived from an EMBL/GenBank/DDBJ whole genome shotgun (WGS) entry which is preliminary data.</text>
</comment>
<organism evidence="1 2">
    <name type="scientific">Anaerosalibacter massiliensis</name>
    <dbReference type="NCBI Taxonomy" id="1347392"/>
    <lineage>
        <taxon>Bacteria</taxon>
        <taxon>Bacillati</taxon>
        <taxon>Bacillota</taxon>
        <taxon>Tissierellia</taxon>
        <taxon>Tissierellales</taxon>
        <taxon>Sporanaerobacteraceae</taxon>
        <taxon>Anaerosalibacter</taxon>
    </lineage>
</organism>
<sequence>MNGSFKRGAFMGSLIGASAAVFAASRIGPMQKRKIRRNTRKAISNIKDGMNLIWK</sequence>
<name>A0A9X2S6B3_9FIRM</name>
<protein>
    <recommendedName>
        <fullName evidence="3">YtxH domain-containing protein</fullName>
    </recommendedName>
</protein>
<keyword evidence="2" id="KW-1185">Reference proteome</keyword>
<reference evidence="1" key="1">
    <citation type="submission" date="2022-07" db="EMBL/GenBank/DDBJ databases">
        <title>Enhanced cultured diversity of the mouse gut microbiota enables custom-made synthetic communities.</title>
        <authorList>
            <person name="Afrizal A."/>
        </authorList>
    </citation>
    <scope>NUCLEOTIDE SEQUENCE</scope>
    <source>
        <strain evidence="1">DSM 29482</strain>
    </source>
</reference>
<dbReference type="OrthoDB" id="1955557at2"/>
<proteinExistence type="predicted"/>